<organism evidence="1 2">
    <name type="scientific">Chitiniphilus eburneus</name>
    <dbReference type="NCBI Taxonomy" id="2571148"/>
    <lineage>
        <taxon>Bacteria</taxon>
        <taxon>Pseudomonadati</taxon>
        <taxon>Pseudomonadota</taxon>
        <taxon>Betaproteobacteria</taxon>
        <taxon>Neisseriales</taxon>
        <taxon>Chitinibacteraceae</taxon>
        <taxon>Chitiniphilus</taxon>
    </lineage>
</organism>
<dbReference type="AlphaFoldDB" id="A0A4U0QBW0"/>
<sequence length="285" mass="30265">MQASAATILCAERVSGPLSLGHLVGSLRQRLYFQPRHNQFLLLDSANEASSLAAAADHLAAGIDPTRVALIVPTRVPELAQLRSALSRLPRTDDAPALGTAAVLAALSPTLVSPHAARAGQVAAANAVVRQINVRAGGEVLREAQPMLSRHSPFAAPNVPLDVPFCADAETLAAAIDALPAGTTLGLPARETEGHPLFQLLDVFEPDLPFQDDLKAKFRRGGLSERVVKAHLIDCAERFLAPVRERRATLAADRALLDRVLDEGTARARDAARRALQQVNEVLAA</sequence>
<evidence type="ECO:0000313" key="2">
    <source>
        <dbReference type="Proteomes" id="UP000310016"/>
    </source>
</evidence>
<evidence type="ECO:0008006" key="3">
    <source>
        <dbReference type="Google" id="ProtNLM"/>
    </source>
</evidence>
<gene>
    <name evidence="1" type="ORF">FAZ21_00890</name>
</gene>
<proteinExistence type="predicted"/>
<comment type="caution">
    <text evidence="1">The sequence shown here is derived from an EMBL/GenBank/DDBJ whole genome shotgun (WGS) entry which is preliminary data.</text>
</comment>
<reference evidence="1 2" key="1">
    <citation type="submission" date="2019-04" db="EMBL/GenBank/DDBJ databases">
        <title>Chitiniphilus eburnea sp. nov., a novel chitinolytic bacterium isolated from aquaculture sludge.</title>
        <authorList>
            <person name="Sheng M."/>
        </authorList>
    </citation>
    <scope>NUCLEOTIDE SEQUENCE [LARGE SCALE GENOMIC DNA]</scope>
    <source>
        <strain evidence="1 2">HX-2-15</strain>
    </source>
</reference>
<name>A0A4U0QBW0_9NEIS</name>
<dbReference type="SUPFAM" id="SSF52374">
    <property type="entry name" value="Nucleotidylyl transferase"/>
    <property type="match status" value="2"/>
</dbReference>
<dbReference type="RefSeq" id="WP_136771388.1">
    <property type="nucleotide sequence ID" value="NZ_CP156074.1"/>
</dbReference>
<dbReference type="Gene3D" id="3.40.50.620">
    <property type="entry name" value="HUPs"/>
    <property type="match status" value="1"/>
</dbReference>
<protein>
    <recommendedName>
        <fullName evidence="3">Tryptophan--tRNA ligase</fullName>
    </recommendedName>
</protein>
<dbReference type="InterPro" id="IPR014729">
    <property type="entry name" value="Rossmann-like_a/b/a_fold"/>
</dbReference>
<dbReference type="OrthoDB" id="8589760at2"/>
<accession>A0A4U0QBW0</accession>
<keyword evidence="2" id="KW-1185">Reference proteome</keyword>
<evidence type="ECO:0000313" key="1">
    <source>
        <dbReference type="EMBL" id="TJZ78873.1"/>
    </source>
</evidence>
<dbReference type="Gene3D" id="1.10.240.10">
    <property type="entry name" value="Tyrosyl-Transfer RNA Synthetase"/>
    <property type="match status" value="1"/>
</dbReference>
<dbReference type="EMBL" id="SUMF01000001">
    <property type="protein sequence ID" value="TJZ78873.1"/>
    <property type="molecule type" value="Genomic_DNA"/>
</dbReference>
<dbReference type="Proteomes" id="UP000310016">
    <property type="component" value="Unassembled WGS sequence"/>
</dbReference>